<feature type="domain" description="Agenet" evidence="1">
    <location>
        <begin position="71"/>
        <end position="126"/>
    </location>
</feature>
<feature type="domain" description="Agenet" evidence="1">
    <location>
        <begin position="1"/>
        <end position="69"/>
    </location>
</feature>
<gene>
    <name evidence="2" type="ORF">NE237_032977</name>
</gene>
<keyword evidence="3" id="KW-1185">Reference proteome</keyword>
<dbReference type="Pfam" id="PF05641">
    <property type="entry name" value="Agenet"/>
    <property type="match status" value="1"/>
</dbReference>
<dbReference type="PANTHER" id="PTHR31917:SF148">
    <property type="entry name" value="DUF724 DOMAIN-CONTAINING PROTEIN 2"/>
    <property type="match status" value="1"/>
</dbReference>
<dbReference type="AlphaFoldDB" id="A0A9Q0R460"/>
<name>A0A9Q0R460_9MAGN</name>
<dbReference type="InterPro" id="IPR014002">
    <property type="entry name" value="Agenet_dom_plant"/>
</dbReference>
<accession>A0A9Q0R460</accession>
<reference evidence="2" key="1">
    <citation type="journal article" date="2023" name="Plant J.">
        <title>The genome of the king protea, Protea cynaroides.</title>
        <authorList>
            <person name="Chang J."/>
            <person name="Duong T.A."/>
            <person name="Schoeman C."/>
            <person name="Ma X."/>
            <person name="Roodt D."/>
            <person name="Barker N."/>
            <person name="Li Z."/>
            <person name="Van de Peer Y."/>
            <person name="Mizrachi E."/>
        </authorList>
    </citation>
    <scope>NUCLEOTIDE SEQUENCE</scope>
    <source>
        <tissue evidence="2">Young leaves</tissue>
    </source>
</reference>
<dbReference type="InterPro" id="IPR008395">
    <property type="entry name" value="Agenet-like_dom"/>
</dbReference>
<dbReference type="OrthoDB" id="938602at2759"/>
<organism evidence="2 3">
    <name type="scientific">Protea cynaroides</name>
    <dbReference type="NCBI Taxonomy" id="273540"/>
    <lineage>
        <taxon>Eukaryota</taxon>
        <taxon>Viridiplantae</taxon>
        <taxon>Streptophyta</taxon>
        <taxon>Embryophyta</taxon>
        <taxon>Tracheophyta</taxon>
        <taxon>Spermatophyta</taxon>
        <taxon>Magnoliopsida</taxon>
        <taxon>Proteales</taxon>
        <taxon>Proteaceae</taxon>
        <taxon>Protea</taxon>
    </lineage>
</organism>
<evidence type="ECO:0000313" key="2">
    <source>
        <dbReference type="EMBL" id="KAJ4982140.1"/>
    </source>
</evidence>
<evidence type="ECO:0000259" key="1">
    <source>
        <dbReference type="SMART" id="SM00743"/>
    </source>
</evidence>
<dbReference type="CDD" id="cd20406">
    <property type="entry name" value="Tudor_Agenet_AtDUF_rpt2_4"/>
    <property type="match status" value="1"/>
</dbReference>
<sequence length="133" mass="15548">MTYQNGELVEICSKEEGFVGSYYIAEIILPVEKPRFLVEYKTLLTQDEKRLLREIVSADDIRPYPPTIQVSEFSLLDRVDANHNDGWWVGVITKIEKPMYQVYFERTGECISYLVSQLRIHQELENGIWVSSQ</sequence>
<comment type="caution">
    <text evidence="2">The sequence shown here is derived from an EMBL/GenBank/DDBJ whole genome shotgun (WGS) entry which is preliminary data.</text>
</comment>
<dbReference type="CDD" id="cd20405">
    <property type="entry name" value="Tudor_Agenet_AtDUF_rpt1_3"/>
    <property type="match status" value="1"/>
</dbReference>
<dbReference type="Proteomes" id="UP001141806">
    <property type="component" value="Unassembled WGS sequence"/>
</dbReference>
<dbReference type="SMART" id="SM00743">
    <property type="entry name" value="Agenet"/>
    <property type="match status" value="2"/>
</dbReference>
<proteinExistence type="predicted"/>
<protein>
    <recommendedName>
        <fullName evidence="1">Agenet domain-containing protein</fullName>
    </recommendedName>
</protein>
<dbReference type="EMBL" id="JAMYWD010000001">
    <property type="protein sequence ID" value="KAJ4982140.1"/>
    <property type="molecule type" value="Genomic_DNA"/>
</dbReference>
<evidence type="ECO:0000313" key="3">
    <source>
        <dbReference type="Proteomes" id="UP001141806"/>
    </source>
</evidence>
<dbReference type="PANTHER" id="PTHR31917">
    <property type="entry name" value="AGENET DOMAIN-CONTAINING PROTEIN-RELATED"/>
    <property type="match status" value="1"/>
</dbReference>